<dbReference type="OrthoDB" id="3286690at2"/>
<keyword evidence="2" id="KW-0808">Transferase</keyword>
<dbReference type="Pfam" id="PF08242">
    <property type="entry name" value="Methyltransf_12"/>
    <property type="match status" value="1"/>
</dbReference>
<dbReference type="Proteomes" id="UP000295124">
    <property type="component" value="Unassembled WGS sequence"/>
</dbReference>
<dbReference type="Gene3D" id="3.40.50.150">
    <property type="entry name" value="Vaccinia Virus protein VP39"/>
    <property type="match status" value="1"/>
</dbReference>
<keyword evidence="2" id="KW-0489">Methyltransferase</keyword>
<organism evidence="2 3">
    <name type="scientific">Kribbella antibiotica</name>
    <dbReference type="NCBI Taxonomy" id="190195"/>
    <lineage>
        <taxon>Bacteria</taxon>
        <taxon>Bacillati</taxon>
        <taxon>Actinomycetota</taxon>
        <taxon>Actinomycetes</taxon>
        <taxon>Propionibacteriales</taxon>
        <taxon>Kribbellaceae</taxon>
        <taxon>Kribbella</taxon>
    </lineage>
</organism>
<dbReference type="SUPFAM" id="SSF53335">
    <property type="entry name" value="S-adenosyl-L-methionine-dependent methyltransferases"/>
    <property type="match status" value="1"/>
</dbReference>
<proteinExistence type="predicted"/>
<name>A0A4R4ZU99_9ACTN</name>
<feature type="domain" description="Methyltransferase type 12" evidence="1">
    <location>
        <begin position="46"/>
        <end position="146"/>
    </location>
</feature>
<accession>A0A4R4ZU99</accession>
<evidence type="ECO:0000313" key="3">
    <source>
        <dbReference type="Proteomes" id="UP000295124"/>
    </source>
</evidence>
<dbReference type="GO" id="GO:0032259">
    <property type="term" value="P:methylation"/>
    <property type="evidence" value="ECO:0007669"/>
    <property type="project" value="UniProtKB-KW"/>
</dbReference>
<dbReference type="InterPro" id="IPR029063">
    <property type="entry name" value="SAM-dependent_MTases_sf"/>
</dbReference>
<dbReference type="RefSeq" id="WP_132165122.1">
    <property type="nucleotide sequence ID" value="NZ_SMKX01000005.1"/>
</dbReference>
<sequence length="253" mass="28401">MTNPQELADRWDAQQTAYVRHRADRFATMARVVAHICKDTAQPRILDLAGGFGSLGLKIIEQLPQASLVIADKDPVLLAIGTDLTKDRPEVEVVDVDLNDPNWHEAVGTEPFEAVVSSTALHWLRPENLTAVYWRLSELVRPGGIVLNGDNLYYDETTESTLHRIAADDDEAVQQAAFEAGVDTWDDWWKAAESFPAYAEAAELRSRRWGADLHTPPPKVTLGFHQETLRSAGFREVGTIWRYLDDHVVYAVR</sequence>
<keyword evidence="3" id="KW-1185">Reference proteome</keyword>
<dbReference type="InterPro" id="IPR013217">
    <property type="entry name" value="Methyltransf_12"/>
</dbReference>
<dbReference type="EMBL" id="SMKX01000005">
    <property type="protein sequence ID" value="TDD62728.1"/>
    <property type="molecule type" value="Genomic_DNA"/>
</dbReference>
<evidence type="ECO:0000259" key="1">
    <source>
        <dbReference type="Pfam" id="PF08242"/>
    </source>
</evidence>
<evidence type="ECO:0000313" key="2">
    <source>
        <dbReference type="EMBL" id="TDD62728.1"/>
    </source>
</evidence>
<dbReference type="AlphaFoldDB" id="A0A4R4ZU99"/>
<reference evidence="2 3" key="1">
    <citation type="submission" date="2019-03" db="EMBL/GenBank/DDBJ databases">
        <title>Draft genome sequences of novel Actinobacteria.</title>
        <authorList>
            <person name="Sahin N."/>
            <person name="Ay H."/>
            <person name="Saygin H."/>
        </authorList>
    </citation>
    <scope>NUCLEOTIDE SEQUENCE [LARGE SCALE GENOMIC DNA]</scope>
    <source>
        <strain evidence="2 3">JCM 13523</strain>
    </source>
</reference>
<gene>
    <name evidence="2" type="ORF">E1263_03170</name>
</gene>
<comment type="caution">
    <text evidence="2">The sequence shown here is derived from an EMBL/GenBank/DDBJ whole genome shotgun (WGS) entry which is preliminary data.</text>
</comment>
<dbReference type="GO" id="GO:0008168">
    <property type="term" value="F:methyltransferase activity"/>
    <property type="evidence" value="ECO:0007669"/>
    <property type="project" value="UniProtKB-KW"/>
</dbReference>
<protein>
    <submittedName>
        <fullName evidence="2">Class I SAM-dependent methyltransferase</fullName>
    </submittedName>
</protein>